<feature type="domain" description="Periplasmic binding protein" evidence="6">
    <location>
        <begin position="27"/>
        <end position="290"/>
    </location>
</feature>
<name>A0A511QWR9_9VIBR</name>
<comment type="caution">
    <text evidence="7">The sequence shown here is derived from an EMBL/GenBank/DDBJ whole genome shotgun (WGS) entry which is preliminary data.</text>
</comment>
<evidence type="ECO:0000256" key="5">
    <source>
        <dbReference type="SAM" id="SignalP"/>
    </source>
</evidence>
<feature type="signal peptide" evidence="5">
    <location>
        <begin position="1"/>
        <end position="21"/>
    </location>
</feature>
<dbReference type="GO" id="GO:0055085">
    <property type="term" value="P:transmembrane transport"/>
    <property type="evidence" value="ECO:0007669"/>
    <property type="project" value="UniProtKB-ARBA"/>
</dbReference>
<comment type="similarity">
    <text evidence="2">Belongs to the bacterial solute-binding protein 2 family.</text>
</comment>
<dbReference type="PANTHER" id="PTHR46847:SF1">
    <property type="entry name" value="D-ALLOSE-BINDING PERIPLASMIC PROTEIN-RELATED"/>
    <property type="match status" value="1"/>
</dbReference>
<reference evidence="7 8" key="1">
    <citation type="submission" date="2019-07" db="EMBL/GenBank/DDBJ databases">
        <title>Whole genome shotgun sequence of Vibrio superstes NBRC 103154.</title>
        <authorList>
            <person name="Hosoyama A."/>
            <person name="Uohara A."/>
            <person name="Ohji S."/>
            <person name="Ichikawa N."/>
        </authorList>
    </citation>
    <scope>NUCLEOTIDE SEQUENCE [LARGE SCALE GENOMIC DNA]</scope>
    <source>
        <strain evidence="7 8">NBRC 103154</strain>
    </source>
</reference>
<protein>
    <recommendedName>
        <fullName evidence="3">Autoinducer 2-binding periplasmic protein LuxP</fullName>
    </recommendedName>
</protein>
<dbReference type="GO" id="GO:0030246">
    <property type="term" value="F:carbohydrate binding"/>
    <property type="evidence" value="ECO:0007669"/>
    <property type="project" value="UniProtKB-ARBA"/>
</dbReference>
<evidence type="ECO:0000256" key="4">
    <source>
        <dbReference type="ARBA" id="ARBA00022729"/>
    </source>
</evidence>
<keyword evidence="8" id="KW-1185">Reference proteome</keyword>
<feature type="chain" id="PRO_5022190510" description="Autoinducer 2-binding periplasmic protein LuxP" evidence="5">
    <location>
        <begin position="22"/>
        <end position="319"/>
    </location>
</feature>
<evidence type="ECO:0000313" key="7">
    <source>
        <dbReference type="EMBL" id="GEM81417.1"/>
    </source>
</evidence>
<dbReference type="Gene3D" id="3.40.50.2300">
    <property type="match status" value="2"/>
</dbReference>
<evidence type="ECO:0000256" key="1">
    <source>
        <dbReference type="ARBA" id="ARBA00004196"/>
    </source>
</evidence>
<sequence>MKKLLLASLMMAAIPMTSAYADDTIKIGFSNRTMNGAFFSAMDKYMKQHTKEHGYEYISTDARNDLTKQMSDVEDMLSQGIDYLVLNPQDPEAGLRIAKNAERKGVPVIVLDSGIPLSAPVVTRVQADNQKNNIMLGEFAVDQYGSEPMNCVLVSGNQGNVVGEMRRVNFMRGVMEAQLRKYNQTNLTILSQGWGGWDQQGGLKAMEDLLVAHGDKVNCAFAENDEMALGVILSLKASNKLDDVKVFSNDGYKKGLESIKRGDIMATVGNNPNQLTEKVVEVIAEHEAGETQFPDYSYIKPVLMTKTNIDKHLDPESFF</sequence>
<dbReference type="GO" id="GO:0030313">
    <property type="term" value="C:cell envelope"/>
    <property type="evidence" value="ECO:0007669"/>
    <property type="project" value="UniProtKB-SubCell"/>
</dbReference>
<dbReference type="InterPro" id="IPR025997">
    <property type="entry name" value="SBP_2_dom"/>
</dbReference>
<evidence type="ECO:0000313" key="8">
    <source>
        <dbReference type="Proteomes" id="UP000321113"/>
    </source>
</evidence>
<dbReference type="Pfam" id="PF13407">
    <property type="entry name" value="Peripla_BP_4"/>
    <property type="match status" value="1"/>
</dbReference>
<dbReference type="SUPFAM" id="SSF53822">
    <property type="entry name" value="Periplasmic binding protein-like I"/>
    <property type="match status" value="1"/>
</dbReference>
<comment type="subcellular location">
    <subcellularLocation>
        <location evidence="1">Cell envelope</location>
    </subcellularLocation>
</comment>
<keyword evidence="4 5" id="KW-0732">Signal</keyword>
<organism evidence="7 8">
    <name type="scientific">Vibrio superstes NBRC 103154</name>
    <dbReference type="NCBI Taxonomy" id="1219062"/>
    <lineage>
        <taxon>Bacteria</taxon>
        <taxon>Pseudomonadati</taxon>
        <taxon>Pseudomonadota</taxon>
        <taxon>Gammaproteobacteria</taxon>
        <taxon>Vibrionales</taxon>
        <taxon>Vibrionaceae</taxon>
        <taxon>Vibrio</taxon>
    </lineage>
</organism>
<dbReference type="PANTHER" id="PTHR46847">
    <property type="entry name" value="D-ALLOSE-BINDING PERIPLASMIC PROTEIN-RELATED"/>
    <property type="match status" value="1"/>
</dbReference>
<evidence type="ECO:0000256" key="3">
    <source>
        <dbReference type="ARBA" id="ARBA00022181"/>
    </source>
</evidence>
<dbReference type="OrthoDB" id="9773673at2"/>
<dbReference type="AlphaFoldDB" id="A0A511QWR9"/>
<accession>A0A511QWR9</accession>
<dbReference type="Proteomes" id="UP000321113">
    <property type="component" value="Unassembled WGS sequence"/>
</dbReference>
<evidence type="ECO:0000259" key="6">
    <source>
        <dbReference type="Pfam" id="PF13407"/>
    </source>
</evidence>
<dbReference type="RefSeq" id="WP_119010315.1">
    <property type="nucleotide sequence ID" value="NZ_BJXK01000023.1"/>
</dbReference>
<dbReference type="EMBL" id="BJXK01000023">
    <property type="protein sequence ID" value="GEM81417.1"/>
    <property type="molecule type" value="Genomic_DNA"/>
</dbReference>
<dbReference type="InterPro" id="IPR028082">
    <property type="entry name" value="Peripla_BP_I"/>
</dbReference>
<gene>
    <name evidence="7" type="ORF">VSU01S_36620</name>
</gene>
<proteinExistence type="inferred from homology"/>
<evidence type="ECO:0000256" key="2">
    <source>
        <dbReference type="ARBA" id="ARBA00007639"/>
    </source>
</evidence>